<comment type="catalytic activity">
    <reaction evidence="7">
        <text>IMP + L-aspartate + GTP = N(6)-(1,2-dicarboxyethyl)-AMP + GDP + phosphate + 2 H(+)</text>
        <dbReference type="Rhea" id="RHEA:15753"/>
        <dbReference type="ChEBI" id="CHEBI:15378"/>
        <dbReference type="ChEBI" id="CHEBI:29991"/>
        <dbReference type="ChEBI" id="CHEBI:37565"/>
        <dbReference type="ChEBI" id="CHEBI:43474"/>
        <dbReference type="ChEBI" id="CHEBI:57567"/>
        <dbReference type="ChEBI" id="CHEBI:58053"/>
        <dbReference type="ChEBI" id="CHEBI:58189"/>
        <dbReference type="EC" id="6.3.4.4"/>
    </reaction>
</comment>
<dbReference type="EMBL" id="RXLQ01000001">
    <property type="protein sequence ID" value="RSZ60864.1"/>
    <property type="molecule type" value="Genomic_DNA"/>
</dbReference>
<dbReference type="InterPro" id="IPR042109">
    <property type="entry name" value="Adenylosuccinate_synth_dom1"/>
</dbReference>
<feature type="binding site" evidence="7">
    <location>
        <begin position="351"/>
        <end position="353"/>
    </location>
    <ligand>
        <name>GTP</name>
        <dbReference type="ChEBI" id="CHEBI:37565"/>
    </ligand>
</feature>
<feature type="binding site" evidence="7">
    <location>
        <position position="16"/>
    </location>
    <ligand>
        <name>Mg(2+)</name>
        <dbReference type="ChEBI" id="CHEBI:18420"/>
    </ligand>
</feature>
<name>A0A430HU10_9BURK</name>
<comment type="pathway">
    <text evidence="7">Purine metabolism; AMP biosynthesis via de novo pathway; AMP from IMP: step 1/2.</text>
</comment>
<dbReference type="EC" id="6.3.4.4" evidence="7"/>
<organism evidence="8 9">
    <name type="scientific">Massilia atriviolacea</name>
    <dbReference type="NCBI Taxonomy" id="2495579"/>
    <lineage>
        <taxon>Bacteria</taxon>
        <taxon>Pseudomonadati</taxon>
        <taxon>Pseudomonadota</taxon>
        <taxon>Betaproteobacteria</taxon>
        <taxon>Burkholderiales</taxon>
        <taxon>Oxalobacteraceae</taxon>
        <taxon>Telluria group</taxon>
        <taxon>Massilia</taxon>
    </lineage>
</organism>
<dbReference type="Proteomes" id="UP000278085">
    <property type="component" value="Unassembled WGS sequence"/>
</dbReference>
<keyword evidence="5 7" id="KW-0460">Magnesium</keyword>
<evidence type="ECO:0000256" key="1">
    <source>
        <dbReference type="ARBA" id="ARBA00022598"/>
    </source>
</evidence>
<gene>
    <name evidence="7" type="primary">purA</name>
    <name evidence="8" type="ORF">EJB06_01625</name>
</gene>
<dbReference type="GO" id="GO:0000287">
    <property type="term" value="F:magnesium ion binding"/>
    <property type="evidence" value="ECO:0007669"/>
    <property type="project" value="UniProtKB-UniRule"/>
</dbReference>
<dbReference type="GO" id="GO:0005737">
    <property type="term" value="C:cytoplasm"/>
    <property type="evidence" value="ECO:0007669"/>
    <property type="project" value="UniProtKB-SubCell"/>
</dbReference>
<dbReference type="PANTHER" id="PTHR11846:SF0">
    <property type="entry name" value="ADENYLOSUCCINATE SYNTHETASE"/>
    <property type="match status" value="1"/>
</dbReference>
<comment type="cofactor">
    <cofactor evidence="7">
        <name>Mg(2+)</name>
        <dbReference type="ChEBI" id="CHEBI:18420"/>
    </cofactor>
    <text evidence="7">Binds 1 Mg(2+) ion per subunit.</text>
</comment>
<comment type="function">
    <text evidence="7">Plays an important role in the de novo pathway of purine nucleotide biosynthesis. Catalyzes the first committed step in the biosynthesis of AMP from IMP.</text>
</comment>
<dbReference type="Gene3D" id="3.40.440.10">
    <property type="entry name" value="Adenylosuccinate Synthetase, subunit A, domain 1"/>
    <property type="match status" value="1"/>
</dbReference>
<dbReference type="SUPFAM" id="SSF52540">
    <property type="entry name" value="P-loop containing nucleoside triphosphate hydrolases"/>
    <property type="match status" value="1"/>
</dbReference>
<comment type="subunit">
    <text evidence="7">Homodimer.</text>
</comment>
<evidence type="ECO:0000256" key="7">
    <source>
        <dbReference type="HAMAP-Rule" id="MF_00011"/>
    </source>
</evidence>
<keyword evidence="9" id="KW-1185">Reference proteome</keyword>
<keyword evidence="1 7" id="KW-0436">Ligase</keyword>
<protein>
    <recommendedName>
        <fullName evidence="7">Adenylosuccinate synthetase</fullName>
        <shortName evidence="7">AMPSase</shortName>
        <shortName evidence="7">AdSS</shortName>
        <ecNumber evidence="7">6.3.4.4</ecNumber>
    </recommendedName>
    <alternativeName>
        <fullName evidence="7">IMP--aspartate ligase</fullName>
    </alternativeName>
</protein>
<evidence type="ECO:0000313" key="9">
    <source>
        <dbReference type="Proteomes" id="UP000278085"/>
    </source>
</evidence>
<dbReference type="InterPro" id="IPR027417">
    <property type="entry name" value="P-loop_NTPase"/>
</dbReference>
<dbReference type="GO" id="GO:0044208">
    <property type="term" value="P:'de novo' AMP biosynthetic process"/>
    <property type="evidence" value="ECO:0007669"/>
    <property type="project" value="UniProtKB-UniRule"/>
</dbReference>
<dbReference type="AlphaFoldDB" id="A0A430HU10"/>
<evidence type="ECO:0000256" key="4">
    <source>
        <dbReference type="ARBA" id="ARBA00022755"/>
    </source>
</evidence>
<dbReference type="UniPathway" id="UPA00075">
    <property type="reaction ID" value="UER00335"/>
</dbReference>
<feature type="binding site" description="in other chain" evidence="7">
    <location>
        <position position="323"/>
    </location>
    <ligand>
        <name>IMP</name>
        <dbReference type="ChEBI" id="CHEBI:58053"/>
        <note>ligand shared between dimeric partners</note>
    </ligand>
</feature>
<dbReference type="InterPro" id="IPR042111">
    <property type="entry name" value="Adenylosuccinate_synth_dom3"/>
</dbReference>
<sequence length="486" mass="51734">MSSTRLVSLLGLGFGDCGKGLFTDFLCRQWGAHTVVRFNGGAQAGHNVVLPDGRHHTFAQFGAGSFVPGTVTLLASPVVVHPTALLVEDAYLRRAGVDDALRRIVIDGRCRVTTPYHQAAGRMRELRRGAQAHGSCGVGVGETVGHGIDYPAQIVHYADLVQPAVALAKLELMRRTLRAGFSEHCEEPANQRAYAAELAVLDDPGIAARWLDQVAQLTQQVPPAPRAQVSERLHLPGCVLFEGAQGVLLDEWRGFHPHTTWSSIHPASVQAVAADAGQHARIEHLGILRSYMTRHGNGPLPTHDARLDRLPEPHNASDGWQGRFRRGHPDALLLRYALQVAGPLDGLLVSHLDVFDRAPGLHWCTGYEADDANGANGADCGSGSNGADCGSGSNGADDGLCTRDPVSGRIDAILPGAAHDLAHQERLGRLLARVTPHYANEPVPDAAAFVAQLEALAGVPVLFGSHGPTYATVRSLKPLPTPRGAL</sequence>
<dbReference type="GO" id="GO:0004019">
    <property type="term" value="F:adenylosuccinate synthase activity"/>
    <property type="evidence" value="ECO:0007669"/>
    <property type="project" value="UniProtKB-UniRule"/>
</dbReference>
<evidence type="ECO:0000256" key="3">
    <source>
        <dbReference type="ARBA" id="ARBA00022741"/>
    </source>
</evidence>
<dbReference type="InterPro" id="IPR001114">
    <property type="entry name" value="Adenylosuccinate_synthetase"/>
</dbReference>
<reference evidence="8 9" key="1">
    <citation type="submission" date="2018-12" db="EMBL/GenBank/DDBJ databases">
        <authorList>
            <person name="Yang E."/>
        </authorList>
    </citation>
    <scope>NUCLEOTIDE SEQUENCE [LARGE SCALE GENOMIC DNA]</scope>
    <source>
        <strain evidence="8 9">SOD</strain>
    </source>
</reference>
<feature type="active site" description="Proton donor" evidence="7">
    <location>
        <position position="46"/>
    </location>
</feature>
<feature type="binding site" evidence="7">
    <location>
        <position position="325"/>
    </location>
    <ligand>
        <name>GTP</name>
        <dbReference type="ChEBI" id="CHEBI:37565"/>
    </ligand>
</feature>
<keyword evidence="2 7" id="KW-0479">Metal-binding</keyword>
<dbReference type="GO" id="GO:0046040">
    <property type="term" value="P:IMP metabolic process"/>
    <property type="evidence" value="ECO:0007669"/>
    <property type="project" value="TreeGrafter"/>
</dbReference>
<dbReference type="Pfam" id="PF00709">
    <property type="entry name" value="Adenylsucc_synt"/>
    <property type="match status" value="1"/>
</dbReference>
<evidence type="ECO:0000313" key="8">
    <source>
        <dbReference type="EMBL" id="RSZ60864.1"/>
    </source>
</evidence>
<keyword evidence="3 7" id="KW-0547">Nucleotide-binding</keyword>
<feature type="active site" description="Proton acceptor" evidence="7">
    <location>
        <position position="16"/>
    </location>
</feature>
<keyword evidence="4 7" id="KW-0658">Purine biosynthesis</keyword>
<dbReference type="SMART" id="SM00788">
    <property type="entry name" value="Adenylsucc_synt"/>
    <property type="match status" value="1"/>
</dbReference>
<feature type="binding site" description="in other chain" evidence="7">
    <location>
        <position position="260"/>
    </location>
    <ligand>
        <name>IMP</name>
        <dbReference type="ChEBI" id="CHEBI:58053"/>
        <note>ligand shared between dimeric partners</note>
    </ligand>
</feature>
<comment type="subcellular location">
    <subcellularLocation>
        <location evidence="7">Cytoplasm</location>
    </subcellularLocation>
</comment>
<proteinExistence type="inferred from homology"/>
<evidence type="ECO:0000256" key="2">
    <source>
        <dbReference type="ARBA" id="ARBA00022723"/>
    </source>
</evidence>
<feature type="binding site" evidence="7">
    <location>
        <begin position="45"/>
        <end position="47"/>
    </location>
    <ligand>
        <name>GTP</name>
        <dbReference type="ChEBI" id="CHEBI:37565"/>
    </ligand>
</feature>
<dbReference type="RefSeq" id="WP_126072248.1">
    <property type="nucleotide sequence ID" value="NZ_CP051166.1"/>
</dbReference>
<dbReference type="OrthoDB" id="3959406at2"/>
<dbReference type="InterPro" id="IPR042110">
    <property type="entry name" value="Adenylosuccinate_synth_dom2"/>
</dbReference>
<evidence type="ECO:0000256" key="5">
    <source>
        <dbReference type="ARBA" id="ARBA00022842"/>
    </source>
</evidence>
<comment type="similarity">
    <text evidence="7">Belongs to the adenylosuccinate synthetase family.</text>
</comment>
<feature type="binding site" evidence="7">
    <location>
        <begin position="465"/>
        <end position="467"/>
    </location>
    <ligand>
        <name>GTP</name>
        <dbReference type="ChEBI" id="CHEBI:37565"/>
    </ligand>
</feature>
<dbReference type="Gene3D" id="3.90.170.10">
    <property type="entry name" value="Adenylosuccinate Synthetase, subunit A, domain 3"/>
    <property type="match status" value="1"/>
</dbReference>
<dbReference type="PANTHER" id="PTHR11846">
    <property type="entry name" value="ADENYLOSUCCINATE SYNTHETASE"/>
    <property type="match status" value="1"/>
</dbReference>
<keyword evidence="7" id="KW-0963">Cytoplasm</keyword>
<feature type="binding site" description="in other chain" evidence="7">
    <location>
        <position position="245"/>
    </location>
    <ligand>
        <name>IMP</name>
        <dbReference type="ChEBI" id="CHEBI:58053"/>
        <note>ligand shared between dimeric partners</note>
    </ligand>
</feature>
<evidence type="ECO:0000256" key="6">
    <source>
        <dbReference type="ARBA" id="ARBA00023134"/>
    </source>
</evidence>
<feature type="binding site" evidence="7">
    <location>
        <position position="45"/>
    </location>
    <ligand>
        <name>Mg(2+)</name>
        <dbReference type="ChEBI" id="CHEBI:18420"/>
    </ligand>
</feature>
<dbReference type="GO" id="GO:0005525">
    <property type="term" value="F:GTP binding"/>
    <property type="evidence" value="ECO:0007669"/>
    <property type="project" value="UniProtKB-UniRule"/>
</dbReference>
<dbReference type="HAMAP" id="MF_00011">
    <property type="entry name" value="Adenylosucc_synth"/>
    <property type="match status" value="1"/>
</dbReference>
<dbReference type="Gene3D" id="1.10.300.10">
    <property type="entry name" value="Adenylosuccinate Synthetase, subunit A, domain 2"/>
    <property type="match status" value="1"/>
</dbReference>
<accession>A0A430HU10</accession>
<comment type="caution">
    <text evidence="7">Lacks conserved residue(s) required for the propagation of feature annotation.</text>
</comment>
<comment type="caution">
    <text evidence="8">The sequence shown here is derived from an EMBL/GenBank/DDBJ whole genome shotgun (WGS) entry which is preliminary data.</text>
</comment>
<keyword evidence="6 7" id="KW-0342">GTP-binding</keyword>